<name>A0A1H4ZPB0_9PSED</name>
<organism evidence="1 2">
    <name type="scientific">Pseudomonas saponiphila</name>
    <dbReference type="NCBI Taxonomy" id="556534"/>
    <lineage>
        <taxon>Bacteria</taxon>
        <taxon>Pseudomonadati</taxon>
        <taxon>Pseudomonadota</taxon>
        <taxon>Gammaproteobacteria</taxon>
        <taxon>Pseudomonadales</taxon>
        <taxon>Pseudomonadaceae</taxon>
        <taxon>Pseudomonas</taxon>
    </lineage>
</organism>
<accession>A0A1H4ZPB0</accession>
<dbReference type="EMBL" id="FNTJ01000003">
    <property type="protein sequence ID" value="SED31498.1"/>
    <property type="molecule type" value="Genomic_DNA"/>
</dbReference>
<evidence type="ECO:0008006" key="3">
    <source>
        <dbReference type="Google" id="ProtNLM"/>
    </source>
</evidence>
<proteinExistence type="predicted"/>
<keyword evidence="2" id="KW-1185">Reference proteome</keyword>
<reference evidence="2" key="1">
    <citation type="submission" date="2016-10" db="EMBL/GenBank/DDBJ databases">
        <authorList>
            <person name="Varghese N."/>
            <person name="Submissions S."/>
        </authorList>
    </citation>
    <scope>NUCLEOTIDE SEQUENCE [LARGE SCALE GENOMIC DNA]</scope>
    <source>
        <strain evidence="2">DSM 9751</strain>
    </source>
</reference>
<dbReference type="AlphaFoldDB" id="A0A1H4ZPB0"/>
<dbReference type="RefSeq" id="WP_092320726.1">
    <property type="nucleotide sequence ID" value="NZ_FNTJ01000003.1"/>
</dbReference>
<dbReference type="InterPro" id="IPR019231">
    <property type="entry name" value="DUF2170"/>
</dbReference>
<protein>
    <recommendedName>
        <fullName evidence="3">DUF2170 domain-containing protein</fullName>
    </recommendedName>
</protein>
<evidence type="ECO:0000313" key="2">
    <source>
        <dbReference type="Proteomes" id="UP000198982"/>
    </source>
</evidence>
<sequence length="204" mass="22195">MRKTSTDYMREKRAKLRVLGFVPKEVWVLPENTGLLGMLELKLRHPVEADGIKMEKVMHAENWNIAKLAEALSTHELVSGGKAGLTVVEGADQTIQLSMNELGGLPIFIAVTGEQIIVDTILVEAGEVTDLAAFNAAVLRSRDLLPLSSIGLETLPSGEDVYSIFGALSSGSSLANVITEIETLVENIQRATEIFQDMFVQESN</sequence>
<dbReference type="Pfam" id="PF09938">
    <property type="entry name" value="DUF2170"/>
    <property type="match status" value="1"/>
</dbReference>
<gene>
    <name evidence="1" type="ORF">SAMN05216178_6747</name>
</gene>
<dbReference type="Proteomes" id="UP000198982">
    <property type="component" value="Unassembled WGS sequence"/>
</dbReference>
<evidence type="ECO:0000313" key="1">
    <source>
        <dbReference type="EMBL" id="SED31498.1"/>
    </source>
</evidence>